<feature type="transmembrane region" description="Helical" evidence="1">
    <location>
        <begin position="89"/>
        <end position="108"/>
    </location>
</feature>
<comment type="caution">
    <text evidence="2">The sequence shown here is derived from an EMBL/GenBank/DDBJ whole genome shotgun (WGS) entry which is preliminary data.</text>
</comment>
<keyword evidence="1" id="KW-1133">Transmembrane helix</keyword>
<protein>
    <submittedName>
        <fullName evidence="2">Uncharacterized protein</fullName>
    </submittedName>
</protein>
<name>A0A4R5ML65_9SPHI</name>
<evidence type="ECO:0000313" key="3">
    <source>
        <dbReference type="Proteomes" id="UP000295668"/>
    </source>
</evidence>
<keyword evidence="1" id="KW-0812">Transmembrane</keyword>
<dbReference type="OrthoDB" id="9837729at2"/>
<accession>A0A4R5ML65</accession>
<keyword evidence="1" id="KW-0472">Membrane</keyword>
<keyword evidence="3" id="KW-1185">Reference proteome</keyword>
<dbReference type="Proteomes" id="UP000295668">
    <property type="component" value="Unassembled WGS sequence"/>
</dbReference>
<gene>
    <name evidence="2" type="ORF">EZJ43_07790</name>
</gene>
<dbReference type="EMBL" id="SJCY01000004">
    <property type="protein sequence ID" value="TDG36411.1"/>
    <property type="molecule type" value="Genomic_DNA"/>
</dbReference>
<feature type="transmembrane region" description="Helical" evidence="1">
    <location>
        <begin position="43"/>
        <end position="69"/>
    </location>
</feature>
<reference evidence="2 3" key="1">
    <citation type="submission" date="2019-02" db="EMBL/GenBank/DDBJ databases">
        <title>Pedobacter sp. nov., a novel speices isolated from soil of pinguins habitat in Antarcitica.</title>
        <authorList>
            <person name="He R.-H."/>
        </authorList>
    </citation>
    <scope>NUCLEOTIDE SEQUENCE [LARGE SCALE GENOMIC DNA]</scope>
    <source>
        <strain evidence="2 3">E01020</strain>
    </source>
</reference>
<dbReference type="AlphaFoldDB" id="A0A4R5ML65"/>
<dbReference type="RefSeq" id="WP_133262140.1">
    <property type="nucleotide sequence ID" value="NZ_SJCY01000004.1"/>
</dbReference>
<organism evidence="2 3">
    <name type="scientific">Pedobacter changchengzhani</name>
    <dbReference type="NCBI Taxonomy" id="2529274"/>
    <lineage>
        <taxon>Bacteria</taxon>
        <taxon>Pseudomonadati</taxon>
        <taxon>Bacteroidota</taxon>
        <taxon>Sphingobacteriia</taxon>
        <taxon>Sphingobacteriales</taxon>
        <taxon>Sphingobacteriaceae</taxon>
        <taxon>Pedobacter</taxon>
    </lineage>
</organism>
<sequence length="121" mass="14106">MLTKNPEQRTETLTKQIPALGKIPYEQRLIVFNQAFKSTSYKIFLALILIAFILVFYFNLDSILAYKGLERGGLFARSIHFLKELGTRFFIPLMAVMLALVLGRNYFVKLEVEKYLEKNHK</sequence>
<evidence type="ECO:0000313" key="2">
    <source>
        <dbReference type="EMBL" id="TDG36411.1"/>
    </source>
</evidence>
<proteinExistence type="predicted"/>
<evidence type="ECO:0000256" key="1">
    <source>
        <dbReference type="SAM" id="Phobius"/>
    </source>
</evidence>